<comment type="caution">
    <text evidence="2">The sequence shown here is derived from an EMBL/GenBank/DDBJ whole genome shotgun (WGS) entry which is preliminary data.</text>
</comment>
<dbReference type="GO" id="GO:0006106">
    <property type="term" value="P:fumarate metabolic process"/>
    <property type="evidence" value="ECO:0007669"/>
    <property type="project" value="InterPro"/>
</dbReference>
<dbReference type="SUPFAM" id="SSF48557">
    <property type="entry name" value="L-aspartase-like"/>
    <property type="match status" value="1"/>
</dbReference>
<dbReference type="InterPro" id="IPR008948">
    <property type="entry name" value="L-Aspartase-like"/>
</dbReference>
<dbReference type="GO" id="GO:0005739">
    <property type="term" value="C:mitochondrion"/>
    <property type="evidence" value="ECO:0007669"/>
    <property type="project" value="TreeGrafter"/>
</dbReference>
<evidence type="ECO:0000313" key="2">
    <source>
        <dbReference type="EMBL" id="GMG15953.1"/>
    </source>
</evidence>
<dbReference type="AlphaFoldDB" id="A0A9W6YPU3"/>
<gene>
    <name evidence="2" type="ORF">Pfra01_002959200</name>
</gene>
<reference evidence="2" key="1">
    <citation type="submission" date="2023-04" db="EMBL/GenBank/DDBJ databases">
        <title>Phytophthora fragariaefolia NBRC 109709.</title>
        <authorList>
            <person name="Ichikawa N."/>
            <person name="Sato H."/>
            <person name="Tonouchi N."/>
        </authorList>
    </citation>
    <scope>NUCLEOTIDE SEQUENCE</scope>
    <source>
        <strain evidence="2">NBRC 109709</strain>
    </source>
</reference>
<dbReference type="GO" id="GO:0004333">
    <property type="term" value="F:fumarate hydratase activity"/>
    <property type="evidence" value="ECO:0007669"/>
    <property type="project" value="InterPro"/>
</dbReference>
<accession>A0A9W6YPU3</accession>
<dbReference type="PANTHER" id="PTHR11444">
    <property type="entry name" value="ASPARTATEAMMONIA/ARGININOSUCCINATE/ADENYLOSUCCINATE LYASE"/>
    <property type="match status" value="1"/>
</dbReference>
<dbReference type="Gene3D" id="1.10.40.30">
    <property type="entry name" value="Fumarase/aspartase (C-terminal domain)"/>
    <property type="match status" value="1"/>
</dbReference>
<organism evidence="2 3">
    <name type="scientific">Phytophthora fragariaefolia</name>
    <dbReference type="NCBI Taxonomy" id="1490495"/>
    <lineage>
        <taxon>Eukaryota</taxon>
        <taxon>Sar</taxon>
        <taxon>Stramenopiles</taxon>
        <taxon>Oomycota</taxon>
        <taxon>Peronosporomycetes</taxon>
        <taxon>Peronosporales</taxon>
        <taxon>Peronosporaceae</taxon>
        <taxon>Phytophthora</taxon>
    </lineage>
</organism>
<dbReference type="InterPro" id="IPR018951">
    <property type="entry name" value="Fumarase_C_C"/>
</dbReference>
<dbReference type="GO" id="GO:0006099">
    <property type="term" value="P:tricarboxylic acid cycle"/>
    <property type="evidence" value="ECO:0007669"/>
    <property type="project" value="InterPro"/>
</dbReference>
<name>A0A9W6YPU3_9STRA</name>
<evidence type="ECO:0000313" key="3">
    <source>
        <dbReference type="Proteomes" id="UP001165121"/>
    </source>
</evidence>
<dbReference type="InterPro" id="IPR024083">
    <property type="entry name" value="Fumarase/histidase_N"/>
</dbReference>
<dbReference type="Proteomes" id="UP001165121">
    <property type="component" value="Unassembled WGS sequence"/>
</dbReference>
<feature type="domain" description="Fumarase C C-terminal" evidence="1">
    <location>
        <begin position="211"/>
        <end position="254"/>
    </location>
</feature>
<evidence type="ECO:0000259" key="1">
    <source>
        <dbReference type="Pfam" id="PF10415"/>
    </source>
</evidence>
<proteinExistence type="predicted"/>
<keyword evidence="3" id="KW-1185">Reference proteome</keyword>
<dbReference type="Gene3D" id="1.10.275.10">
    <property type="entry name" value="Fumarase/aspartase (N-terminal domain)"/>
    <property type="match status" value="1"/>
</dbReference>
<dbReference type="PANTHER" id="PTHR11444:SF1">
    <property type="entry name" value="FUMARATE HYDRATASE, MITOCHONDRIAL"/>
    <property type="match status" value="1"/>
</dbReference>
<protein>
    <submittedName>
        <fullName evidence="2">Unnamed protein product</fullName>
    </submittedName>
</protein>
<dbReference type="Pfam" id="PF10415">
    <property type="entry name" value="FumaraseC_C"/>
    <property type="match status" value="1"/>
</dbReference>
<sequence>MRQLRGNKDHVSGCKDTSTPCFAIQDPTASRHALDLHGANVDRSYIVRHELLFRCRELHGLVVDPEQIGCILSDIREPMQGHNIVVIETAPAAGPAPGAAIEGAEDHYRFGYAITPHQASTVYLEASTISFASIEEVMEAQTFQPVEGDAVTGVTRTVISNRSIELAGRVLGSKSPVHPNDHVNMDQVGIEFNHSLDRSANEPLAHTRDLHIGHDKDSKVAKKAPQDGATLHETVIALGYLPGEAFHRCVRPEDIFGPY</sequence>
<dbReference type="EMBL" id="BSXT01018913">
    <property type="protein sequence ID" value="GMG15953.1"/>
    <property type="molecule type" value="Genomic_DNA"/>
</dbReference>
<dbReference type="GO" id="GO:0006108">
    <property type="term" value="P:malate metabolic process"/>
    <property type="evidence" value="ECO:0007669"/>
    <property type="project" value="TreeGrafter"/>
</dbReference>
<dbReference type="InterPro" id="IPR005677">
    <property type="entry name" value="Fum_hydII"/>
</dbReference>